<evidence type="ECO:0000313" key="3">
    <source>
        <dbReference type="Proteomes" id="UP001465331"/>
    </source>
</evidence>
<keyword evidence="1" id="KW-0560">Oxidoreductase</keyword>
<evidence type="ECO:0000256" key="1">
    <source>
        <dbReference type="ARBA" id="ARBA00023002"/>
    </source>
</evidence>
<gene>
    <name evidence="2" type="ORF">ABSH63_00135</name>
</gene>
<dbReference type="InterPro" id="IPR002347">
    <property type="entry name" value="SDR_fam"/>
</dbReference>
<dbReference type="PANTHER" id="PTHR43157">
    <property type="entry name" value="PHOSPHATIDYLINOSITOL-GLYCAN BIOSYNTHESIS CLASS F PROTEIN-RELATED"/>
    <property type="match status" value="1"/>
</dbReference>
<name>A0ABV2A6Q6_9GAMM</name>
<dbReference type="NCBIfam" id="NF004846">
    <property type="entry name" value="PRK06197.1"/>
    <property type="match status" value="1"/>
</dbReference>
<evidence type="ECO:0000313" key="2">
    <source>
        <dbReference type="EMBL" id="MES0872425.1"/>
    </source>
</evidence>
<proteinExistence type="predicted"/>
<reference evidence="2 3" key="1">
    <citation type="submission" date="2024-06" db="EMBL/GenBank/DDBJ databases">
        <authorList>
            <person name="Li Z."/>
            <person name="Jiang Y."/>
        </authorList>
    </citation>
    <scope>NUCLEOTIDE SEQUENCE [LARGE SCALE GENOMIC DNA]</scope>
    <source>
        <strain evidence="2 3">HSW-8</strain>
    </source>
</reference>
<accession>A0ABV2A6Q6</accession>
<dbReference type="InterPro" id="IPR036291">
    <property type="entry name" value="NAD(P)-bd_dom_sf"/>
</dbReference>
<protein>
    <submittedName>
        <fullName evidence="2">Oxidoreductase</fullName>
    </submittedName>
</protein>
<dbReference type="PRINTS" id="PR00081">
    <property type="entry name" value="GDHRDH"/>
</dbReference>
<dbReference type="Gene3D" id="3.40.50.720">
    <property type="entry name" value="NAD(P)-binding Rossmann-like Domain"/>
    <property type="match status" value="1"/>
</dbReference>
<keyword evidence="3" id="KW-1185">Reference proteome</keyword>
<dbReference type="EMBL" id="JBEPIJ010000001">
    <property type="protein sequence ID" value="MES0872425.1"/>
    <property type="molecule type" value="Genomic_DNA"/>
</dbReference>
<dbReference type="Proteomes" id="UP001465331">
    <property type="component" value="Unassembled WGS sequence"/>
</dbReference>
<dbReference type="RefSeq" id="WP_352886295.1">
    <property type="nucleotide sequence ID" value="NZ_JBEPIJ010000001.1"/>
</dbReference>
<dbReference type="PANTHER" id="PTHR43157:SF31">
    <property type="entry name" value="PHOSPHATIDYLINOSITOL-GLYCAN BIOSYNTHESIS CLASS F PROTEIN"/>
    <property type="match status" value="1"/>
</dbReference>
<comment type="caution">
    <text evidence="2">The sequence shown here is derived from an EMBL/GenBank/DDBJ whole genome shotgun (WGS) entry which is preliminary data.</text>
</comment>
<organism evidence="2 3">
    <name type="scientific">Sinimarinibacterium thermocellulolyticum</name>
    <dbReference type="NCBI Taxonomy" id="3170016"/>
    <lineage>
        <taxon>Bacteria</taxon>
        <taxon>Pseudomonadati</taxon>
        <taxon>Pseudomonadota</taxon>
        <taxon>Gammaproteobacteria</taxon>
        <taxon>Nevskiales</taxon>
        <taxon>Nevskiaceae</taxon>
        <taxon>Sinimarinibacterium</taxon>
    </lineage>
</organism>
<dbReference type="SUPFAM" id="SSF51735">
    <property type="entry name" value="NAD(P)-binding Rossmann-fold domains"/>
    <property type="match status" value="1"/>
</dbReference>
<sequence length="301" mass="31783">MKPRWTAADIPPQHGRIALVTGANRGLGFEIAAALAAAGAEVVLGCRDADKAAAAVARIRARHAQAKVATMPLDLASLASVRRFAAAFTKAHPRLDLLLHNAAAILAPRGRTADGFETHLGTNHLGPFALTGLLLDRLAAAPGARVIIAGSLAHRMTRGLDLTDPHGDRRAYDPMDAYGRSKLAALSHAFELDRRLRAAGLPVRSLAAHPGYTATNDDLGGFWLRLTTKLIGQSPALGALPALYAATAGQADGGDYYGPDGFAELRGHPRKVKARPEARDPAFAARLWALSEQLTGVRYLS</sequence>
<dbReference type="Pfam" id="PF00106">
    <property type="entry name" value="adh_short"/>
    <property type="match status" value="1"/>
</dbReference>